<dbReference type="AlphaFoldDB" id="A0A0E9PE29"/>
<organism evidence="2">
    <name type="scientific">Anguilla anguilla</name>
    <name type="common">European freshwater eel</name>
    <name type="synonym">Muraena anguilla</name>
    <dbReference type="NCBI Taxonomy" id="7936"/>
    <lineage>
        <taxon>Eukaryota</taxon>
        <taxon>Metazoa</taxon>
        <taxon>Chordata</taxon>
        <taxon>Craniata</taxon>
        <taxon>Vertebrata</taxon>
        <taxon>Euteleostomi</taxon>
        <taxon>Actinopterygii</taxon>
        <taxon>Neopterygii</taxon>
        <taxon>Teleostei</taxon>
        <taxon>Anguilliformes</taxon>
        <taxon>Anguillidae</taxon>
        <taxon>Anguilla</taxon>
    </lineage>
</organism>
<proteinExistence type="predicted"/>
<reference evidence="2" key="1">
    <citation type="submission" date="2014-11" db="EMBL/GenBank/DDBJ databases">
        <authorList>
            <person name="Amaro Gonzalez C."/>
        </authorList>
    </citation>
    <scope>NUCLEOTIDE SEQUENCE</scope>
</reference>
<evidence type="ECO:0000313" key="2">
    <source>
        <dbReference type="EMBL" id="JAH02542.1"/>
    </source>
</evidence>
<reference evidence="2" key="2">
    <citation type="journal article" date="2015" name="Fish Shellfish Immunol.">
        <title>Early steps in the European eel (Anguilla anguilla)-Vibrio vulnificus interaction in the gills: Role of the RtxA13 toxin.</title>
        <authorList>
            <person name="Callol A."/>
            <person name="Pajuelo D."/>
            <person name="Ebbesson L."/>
            <person name="Teles M."/>
            <person name="MacKenzie S."/>
            <person name="Amaro C."/>
        </authorList>
    </citation>
    <scope>NUCLEOTIDE SEQUENCE</scope>
</reference>
<feature type="compositionally biased region" description="Basic and acidic residues" evidence="1">
    <location>
        <begin position="1"/>
        <end position="15"/>
    </location>
</feature>
<sequence length="78" mass="8705">MSRDRPYSELSRDRYGGLGMGPSTASDSGFLQKRMGSPLPKANVRRTFLGVTPHMFPHVCSLCDFDVHSMMVSTSFYV</sequence>
<accession>A0A0E9PE29</accession>
<evidence type="ECO:0000256" key="1">
    <source>
        <dbReference type="SAM" id="MobiDB-lite"/>
    </source>
</evidence>
<protein>
    <submittedName>
        <fullName evidence="2">Uncharacterized protein</fullName>
    </submittedName>
</protein>
<dbReference type="EMBL" id="GBXM01106035">
    <property type="protein sequence ID" value="JAH02542.1"/>
    <property type="molecule type" value="Transcribed_RNA"/>
</dbReference>
<feature type="region of interest" description="Disordered" evidence="1">
    <location>
        <begin position="1"/>
        <end position="34"/>
    </location>
</feature>
<name>A0A0E9PE29_ANGAN</name>